<keyword evidence="4" id="KW-0812">Transmembrane</keyword>
<keyword evidence="11" id="KW-0325">Glycoprotein</keyword>
<keyword evidence="12 13" id="KW-0464">Manganese</keyword>
<evidence type="ECO:0000256" key="4">
    <source>
        <dbReference type="ARBA" id="ARBA00022692"/>
    </source>
</evidence>
<comment type="caution">
    <text evidence="16">The sequence shown here is derived from an EMBL/GenBank/DDBJ whole genome shotgun (WGS) entry which is preliminary data.</text>
</comment>
<dbReference type="Gene3D" id="3.90.550.10">
    <property type="entry name" value="Spore Coat Polysaccharide Biosynthesis Protein SpsA, Chain A"/>
    <property type="match status" value="1"/>
</dbReference>
<dbReference type="SMART" id="SM00458">
    <property type="entry name" value="RICIN"/>
    <property type="match status" value="1"/>
</dbReference>
<evidence type="ECO:0000256" key="8">
    <source>
        <dbReference type="ARBA" id="ARBA00023034"/>
    </source>
</evidence>
<keyword evidence="13" id="KW-0328">Glycosyltransferase</keyword>
<dbReference type="GO" id="GO:0030246">
    <property type="term" value="F:carbohydrate binding"/>
    <property type="evidence" value="ECO:0007669"/>
    <property type="project" value="UniProtKB-KW"/>
</dbReference>
<evidence type="ECO:0000256" key="6">
    <source>
        <dbReference type="ARBA" id="ARBA00022968"/>
    </source>
</evidence>
<evidence type="ECO:0000259" key="15">
    <source>
        <dbReference type="SMART" id="SM00458"/>
    </source>
</evidence>
<evidence type="ECO:0000256" key="14">
    <source>
        <dbReference type="SAM" id="MobiDB-lite"/>
    </source>
</evidence>
<name>A0AAD9JA87_9ANNE</name>
<comment type="pathway">
    <text evidence="13">Protein modification; protein glycosylation.</text>
</comment>
<dbReference type="CDD" id="cd02510">
    <property type="entry name" value="pp-GalNAc-T"/>
    <property type="match status" value="1"/>
</dbReference>
<comment type="subcellular location">
    <subcellularLocation>
        <location evidence="2 13">Golgi apparatus membrane</location>
        <topology evidence="2 13">Single-pass type II membrane protein</topology>
    </subcellularLocation>
</comment>
<dbReference type="InterPro" id="IPR045885">
    <property type="entry name" value="GalNAc-T"/>
</dbReference>
<evidence type="ECO:0000256" key="10">
    <source>
        <dbReference type="ARBA" id="ARBA00023157"/>
    </source>
</evidence>
<dbReference type="InterPro" id="IPR035992">
    <property type="entry name" value="Ricin_B-like_lectins"/>
</dbReference>
<evidence type="ECO:0000256" key="5">
    <source>
        <dbReference type="ARBA" id="ARBA00022734"/>
    </source>
</evidence>
<keyword evidence="8 13" id="KW-0333">Golgi apparatus</keyword>
<dbReference type="Proteomes" id="UP001208570">
    <property type="component" value="Unassembled WGS sequence"/>
</dbReference>
<accession>A0AAD9JA87</accession>
<evidence type="ECO:0000256" key="3">
    <source>
        <dbReference type="ARBA" id="ARBA00005680"/>
    </source>
</evidence>
<evidence type="ECO:0000313" key="16">
    <source>
        <dbReference type="EMBL" id="KAK2148821.1"/>
    </source>
</evidence>
<reference evidence="16" key="1">
    <citation type="journal article" date="2023" name="Mol. Biol. Evol.">
        <title>Third-Generation Sequencing Reveals the Adaptive Role of the Epigenome in Three Deep-Sea Polychaetes.</title>
        <authorList>
            <person name="Perez M."/>
            <person name="Aroh O."/>
            <person name="Sun Y."/>
            <person name="Lan Y."/>
            <person name="Juniper S.K."/>
            <person name="Young C.R."/>
            <person name="Angers B."/>
            <person name="Qian P.Y."/>
        </authorList>
    </citation>
    <scope>NUCLEOTIDE SEQUENCE</scope>
    <source>
        <strain evidence="16">P08H-3</strain>
    </source>
</reference>
<keyword evidence="9" id="KW-0472">Membrane</keyword>
<comment type="cofactor">
    <cofactor evidence="1 13">
        <name>Mn(2+)</name>
        <dbReference type="ChEBI" id="CHEBI:29035"/>
    </cofactor>
</comment>
<dbReference type="GO" id="GO:0000139">
    <property type="term" value="C:Golgi membrane"/>
    <property type="evidence" value="ECO:0007669"/>
    <property type="project" value="UniProtKB-SubCell"/>
</dbReference>
<comment type="similarity">
    <text evidence="3 13">Belongs to the glycosyltransferase 2 family. GalNAc-T subfamily.</text>
</comment>
<keyword evidence="17" id="KW-1185">Reference proteome</keyword>
<dbReference type="Pfam" id="PF00652">
    <property type="entry name" value="Ricin_B_lectin"/>
    <property type="match status" value="1"/>
</dbReference>
<evidence type="ECO:0000256" key="12">
    <source>
        <dbReference type="ARBA" id="ARBA00023211"/>
    </source>
</evidence>
<dbReference type="FunFam" id="3.90.550.10:FF:000053">
    <property type="entry name" value="Polypeptide N-acetylgalactosaminyltransferase"/>
    <property type="match status" value="1"/>
</dbReference>
<feature type="compositionally biased region" description="Low complexity" evidence="14">
    <location>
        <begin position="613"/>
        <end position="627"/>
    </location>
</feature>
<dbReference type="InterPro" id="IPR000772">
    <property type="entry name" value="Ricin_B_lectin"/>
</dbReference>
<evidence type="ECO:0000256" key="13">
    <source>
        <dbReference type="RuleBase" id="RU361242"/>
    </source>
</evidence>
<sequence>MSLICRRTRRTLFYAVFFLLLTSICYFNETIKTYLMAAISGENGGSGERLIFASRMPAGQMLRHLIEIHKKRLDLNDVAPKTPLRNVALEKPSKSRDIMHFSVRKAQAVAPDHPGEYGRPVFVNVPKLNYKEKDEYEKGWKRYQFNEFVSNMISLRRPLPDVRNPQCLNVTYPYSLPVASVVIIFYNEAWSVLIRTVYSVLYRSPDHLLREILLVDDHSDVHGFPNLGRPLEAFVQSYSKLKLIRTENHAGLIHARMSGVKAATGDVIVFLDSHCEAAEGWLEPLLARIQDNSSNVVAPIIDKISDKTFAYLPTPPDFVGGFHWDLTFHWHALPTYITQHRKSTIDPQPSPTIAGGLFAISKDYFTHIGMYDPGKLYWGLENLEISFKVWMCGGSLEQIPCSHVGHVFRSHSPYQSKELIDAVRRNGIRVAEVWLDDFKYHFYKKRRFLLVDYGDVTSRRELRNQLNCKSFQWYLDNVYPELEIPNDNFDDLREVGQIRNKAGPLCIDGYGHNINVSSHVAAWPCHKQGGNQFWMLTDAGQIRRNEYCIVYTPDLGLFIHACNKTRYISSWNYTRDKHLQHKASRLCMTLSSDGRRLSMSSCRENSLQVWNASGPGAAHNHNGAGSAPDKDISELPRATRISLKWRRIFGRENVNSRRMFSP</sequence>
<dbReference type="PROSITE" id="PS50231">
    <property type="entry name" value="RICIN_B_LECTIN"/>
    <property type="match status" value="1"/>
</dbReference>
<dbReference type="Gene3D" id="2.80.10.50">
    <property type="match status" value="1"/>
</dbReference>
<dbReference type="GO" id="GO:0004653">
    <property type="term" value="F:polypeptide N-acetylgalactosaminyltransferase activity"/>
    <property type="evidence" value="ECO:0007669"/>
    <property type="project" value="TreeGrafter"/>
</dbReference>
<dbReference type="InterPro" id="IPR029044">
    <property type="entry name" value="Nucleotide-diphossugar_trans"/>
</dbReference>
<evidence type="ECO:0000256" key="11">
    <source>
        <dbReference type="ARBA" id="ARBA00023180"/>
    </source>
</evidence>
<dbReference type="SUPFAM" id="SSF53448">
    <property type="entry name" value="Nucleotide-diphospho-sugar transferases"/>
    <property type="match status" value="1"/>
</dbReference>
<evidence type="ECO:0000256" key="9">
    <source>
        <dbReference type="ARBA" id="ARBA00023136"/>
    </source>
</evidence>
<feature type="domain" description="Ricin B lectin" evidence="15">
    <location>
        <begin position="493"/>
        <end position="613"/>
    </location>
</feature>
<protein>
    <recommendedName>
        <fullName evidence="13">Polypeptide N-acetylgalactosaminyltransferase</fullName>
        <ecNumber evidence="13">2.4.1.-</ecNumber>
    </recommendedName>
    <alternativeName>
        <fullName evidence="13">Protein-UDP acetylgalactosaminyltransferase</fullName>
    </alternativeName>
</protein>
<dbReference type="EMBL" id="JAODUP010000481">
    <property type="protein sequence ID" value="KAK2148821.1"/>
    <property type="molecule type" value="Genomic_DNA"/>
</dbReference>
<keyword evidence="5 13" id="KW-0430">Lectin</keyword>
<dbReference type="EC" id="2.4.1.-" evidence="13"/>
<dbReference type="PANTHER" id="PTHR11675">
    <property type="entry name" value="N-ACETYLGALACTOSAMINYLTRANSFERASE"/>
    <property type="match status" value="1"/>
</dbReference>
<dbReference type="SUPFAM" id="SSF50370">
    <property type="entry name" value="Ricin B-like lectins"/>
    <property type="match status" value="1"/>
</dbReference>
<evidence type="ECO:0000256" key="1">
    <source>
        <dbReference type="ARBA" id="ARBA00001936"/>
    </source>
</evidence>
<organism evidence="16 17">
    <name type="scientific">Paralvinella palmiformis</name>
    <dbReference type="NCBI Taxonomy" id="53620"/>
    <lineage>
        <taxon>Eukaryota</taxon>
        <taxon>Metazoa</taxon>
        <taxon>Spiralia</taxon>
        <taxon>Lophotrochozoa</taxon>
        <taxon>Annelida</taxon>
        <taxon>Polychaeta</taxon>
        <taxon>Sedentaria</taxon>
        <taxon>Canalipalpata</taxon>
        <taxon>Terebellida</taxon>
        <taxon>Terebelliformia</taxon>
        <taxon>Alvinellidae</taxon>
        <taxon>Paralvinella</taxon>
    </lineage>
</organism>
<gene>
    <name evidence="16" type="ORF">LSH36_481g04021</name>
</gene>
<evidence type="ECO:0000313" key="17">
    <source>
        <dbReference type="Proteomes" id="UP001208570"/>
    </source>
</evidence>
<dbReference type="GO" id="GO:0006493">
    <property type="term" value="P:protein O-linked glycosylation"/>
    <property type="evidence" value="ECO:0007669"/>
    <property type="project" value="TreeGrafter"/>
</dbReference>
<dbReference type="Pfam" id="PF00535">
    <property type="entry name" value="Glycos_transf_2"/>
    <property type="match status" value="1"/>
</dbReference>
<dbReference type="AlphaFoldDB" id="A0AAD9JA87"/>
<feature type="region of interest" description="Disordered" evidence="14">
    <location>
        <begin position="613"/>
        <end position="632"/>
    </location>
</feature>
<keyword evidence="10 13" id="KW-1015">Disulfide bond</keyword>
<dbReference type="InterPro" id="IPR001173">
    <property type="entry name" value="Glyco_trans_2-like"/>
</dbReference>
<keyword evidence="13" id="KW-0808">Transferase</keyword>
<evidence type="ECO:0000256" key="2">
    <source>
        <dbReference type="ARBA" id="ARBA00004323"/>
    </source>
</evidence>
<evidence type="ECO:0000256" key="7">
    <source>
        <dbReference type="ARBA" id="ARBA00022989"/>
    </source>
</evidence>
<dbReference type="PANTHER" id="PTHR11675:SF131">
    <property type="entry name" value="POLYPEPTIDE N-ACETYLGALACTOSAMINYLTRANSFERASE 9-RELATED"/>
    <property type="match status" value="1"/>
</dbReference>
<proteinExistence type="inferred from homology"/>
<keyword evidence="6" id="KW-0735">Signal-anchor</keyword>
<keyword evidence="7" id="KW-1133">Transmembrane helix</keyword>